<keyword evidence="5" id="KW-0961">Cell wall biogenesis/degradation</keyword>
<dbReference type="InterPro" id="IPR029044">
    <property type="entry name" value="Nucleotide-diphossugar_trans"/>
</dbReference>
<dbReference type="AlphaFoldDB" id="A0A9X3BX52"/>
<dbReference type="Gene3D" id="3.90.550.10">
    <property type="entry name" value="Spore Coat Polysaccharide Biosynthesis Protein SpsA, Chain A"/>
    <property type="match status" value="1"/>
</dbReference>
<comment type="similarity">
    <text evidence="2">Belongs to the glycosyltransferase 2 family.</text>
</comment>
<feature type="domain" description="Glycosyltransferase 2-like" evidence="6">
    <location>
        <begin position="43"/>
        <end position="146"/>
    </location>
</feature>
<dbReference type="PANTHER" id="PTHR43179:SF12">
    <property type="entry name" value="GALACTOFURANOSYLTRANSFERASE GLFT2"/>
    <property type="match status" value="1"/>
</dbReference>
<dbReference type="GO" id="GO:0016757">
    <property type="term" value="F:glycosyltransferase activity"/>
    <property type="evidence" value="ECO:0007669"/>
    <property type="project" value="UniProtKB-KW"/>
</dbReference>
<name>A0A9X3BX52_9MYCO</name>
<evidence type="ECO:0000256" key="1">
    <source>
        <dbReference type="ARBA" id="ARBA00004776"/>
    </source>
</evidence>
<evidence type="ECO:0000256" key="4">
    <source>
        <dbReference type="ARBA" id="ARBA00022679"/>
    </source>
</evidence>
<dbReference type="Proteomes" id="UP001141629">
    <property type="component" value="Unassembled WGS sequence"/>
</dbReference>
<organism evidence="7 8">
    <name type="scientific">Mycobacterium yunnanensis</name>
    <dbReference type="NCBI Taxonomy" id="368477"/>
    <lineage>
        <taxon>Bacteria</taxon>
        <taxon>Bacillati</taxon>
        <taxon>Actinomycetota</taxon>
        <taxon>Actinomycetes</taxon>
        <taxon>Mycobacteriales</taxon>
        <taxon>Mycobacteriaceae</taxon>
        <taxon>Mycobacterium</taxon>
    </lineage>
</organism>
<accession>A0A9X3BX52</accession>
<evidence type="ECO:0000256" key="5">
    <source>
        <dbReference type="ARBA" id="ARBA00023316"/>
    </source>
</evidence>
<evidence type="ECO:0000313" key="7">
    <source>
        <dbReference type="EMBL" id="MCV7424925.1"/>
    </source>
</evidence>
<evidence type="ECO:0000313" key="8">
    <source>
        <dbReference type="Proteomes" id="UP001141629"/>
    </source>
</evidence>
<reference evidence="7" key="1">
    <citation type="submission" date="2020-07" db="EMBL/GenBank/DDBJ databases">
        <authorList>
            <person name="Pettersson B.M.F."/>
            <person name="Behra P.R.K."/>
            <person name="Ramesh M."/>
            <person name="Das S."/>
            <person name="Dasgupta S."/>
            <person name="Kirsebom L.A."/>
        </authorList>
    </citation>
    <scope>NUCLEOTIDE SEQUENCE</scope>
    <source>
        <strain evidence="7">DSM 44838</strain>
    </source>
</reference>
<keyword evidence="8" id="KW-1185">Reference proteome</keyword>
<gene>
    <name evidence="7" type="ORF">H7K45_30750</name>
</gene>
<dbReference type="InterPro" id="IPR001173">
    <property type="entry name" value="Glyco_trans_2-like"/>
</dbReference>
<reference evidence="7" key="2">
    <citation type="journal article" date="2022" name="BMC Genomics">
        <title>Comparative genome analysis of mycobacteria focusing on tRNA and non-coding RNA.</title>
        <authorList>
            <person name="Behra P.R.K."/>
            <person name="Pettersson B.M.F."/>
            <person name="Ramesh M."/>
            <person name="Das S."/>
            <person name="Dasgupta S."/>
            <person name="Kirsebom L.A."/>
        </authorList>
    </citation>
    <scope>NUCLEOTIDE SEQUENCE</scope>
    <source>
        <strain evidence="7">DSM 44838</strain>
    </source>
</reference>
<evidence type="ECO:0000256" key="3">
    <source>
        <dbReference type="ARBA" id="ARBA00022676"/>
    </source>
</evidence>
<keyword evidence="3" id="KW-0328">Glycosyltransferase</keyword>
<dbReference type="Pfam" id="PF00535">
    <property type="entry name" value="Glycos_transf_2"/>
    <property type="match status" value="1"/>
</dbReference>
<dbReference type="EMBL" id="JACKVK010000022">
    <property type="protein sequence ID" value="MCV7424925.1"/>
    <property type="molecule type" value="Genomic_DNA"/>
</dbReference>
<protein>
    <submittedName>
        <fullName evidence="7">Glycosyltransferase family 2 protein</fullName>
    </submittedName>
</protein>
<dbReference type="CDD" id="cd00761">
    <property type="entry name" value="Glyco_tranf_GTA_type"/>
    <property type="match status" value="1"/>
</dbReference>
<evidence type="ECO:0000256" key="2">
    <source>
        <dbReference type="ARBA" id="ARBA00006739"/>
    </source>
</evidence>
<dbReference type="GO" id="GO:0071555">
    <property type="term" value="P:cell wall organization"/>
    <property type="evidence" value="ECO:0007669"/>
    <property type="project" value="UniProtKB-KW"/>
</dbReference>
<evidence type="ECO:0000259" key="6">
    <source>
        <dbReference type="Pfam" id="PF00535"/>
    </source>
</evidence>
<proteinExistence type="inferred from homology"/>
<dbReference type="PANTHER" id="PTHR43179">
    <property type="entry name" value="RHAMNOSYLTRANSFERASE WBBL"/>
    <property type="match status" value="1"/>
</dbReference>
<keyword evidence="4" id="KW-0808">Transferase</keyword>
<comment type="caution">
    <text evidence="7">The sequence shown here is derived from an EMBL/GenBank/DDBJ whole genome shotgun (WGS) entry which is preliminary data.</text>
</comment>
<sequence length="309" mass="34293">MLCHDVIAAFARRTTRRRPSPRSTCNPGDARSTVASQRAVVAAVPNYNMAEHLDRLLPQLLRQGYDHVFVLDDGSTDGSVEVAAKYGAGVTVVRHAANRGAAANRNQILTCVAGETLIHFVDSDMEVHTDEVAETARKLAAQYETFGVGVIGGLVCRSDGWQEPFNYGPVFGLRSHLTAGLPRLIDRARTRDQVARALAALSARGMREWPQILTEPTATPTYWVHEGNMLVSAETFRVVGGYDPTMREHETQDLAIRLHRAGVASYFDPSIKLVHHHAHVRGRTRPWQSARASLHLVRKHGLRRYLVDR</sequence>
<comment type="pathway">
    <text evidence="1">Cell wall biogenesis; cell wall polysaccharide biosynthesis.</text>
</comment>
<dbReference type="SUPFAM" id="SSF53448">
    <property type="entry name" value="Nucleotide-diphospho-sugar transferases"/>
    <property type="match status" value="1"/>
</dbReference>